<dbReference type="Pfam" id="PF05137">
    <property type="entry name" value="PilN"/>
    <property type="match status" value="1"/>
</dbReference>
<gene>
    <name evidence="1" type="ORF">D0809_24950</name>
</gene>
<comment type="caution">
    <text evidence="1">The sequence shown here is derived from an EMBL/GenBank/DDBJ whole genome shotgun (WGS) entry which is preliminary data.</text>
</comment>
<name>A0A4Y7U5M2_9FLAO</name>
<dbReference type="Proteomes" id="UP000298340">
    <property type="component" value="Unassembled WGS sequence"/>
</dbReference>
<dbReference type="InterPro" id="IPR007813">
    <property type="entry name" value="PilN"/>
</dbReference>
<evidence type="ECO:0000313" key="1">
    <source>
        <dbReference type="EMBL" id="TEB41551.1"/>
    </source>
</evidence>
<sequence>MLINEIVKEIPSSILLTELIFNPLEKKIKAGEAVLTTDKSITVTGTTLSNDDFTHWIENIEKIKWIDKVLIAHFGKNDANETEFSIKIRLK</sequence>
<proteinExistence type="predicted"/>
<evidence type="ECO:0000313" key="2">
    <source>
        <dbReference type="Proteomes" id="UP000298340"/>
    </source>
</evidence>
<dbReference type="RefSeq" id="WP_134092291.1">
    <property type="nucleotide sequence ID" value="NZ_QWDN01000128.1"/>
</dbReference>
<organism evidence="1 2">
    <name type="scientific">Flavobacterium circumlabens</name>
    <dbReference type="NCBI Taxonomy" id="2133765"/>
    <lineage>
        <taxon>Bacteria</taxon>
        <taxon>Pseudomonadati</taxon>
        <taxon>Bacteroidota</taxon>
        <taxon>Flavobacteriia</taxon>
        <taxon>Flavobacteriales</taxon>
        <taxon>Flavobacteriaceae</taxon>
        <taxon>Flavobacterium</taxon>
    </lineage>
</organism>
<dbReference type="EMBL" id="QWDN01000128">
    <property type="protein sequence ID" value="TEB41551.1"/>
    <property type="molecule type" value="Genomic_DNA"/>
</dbReference>
<protein>
    <submittedName>
        <fullName evidence="1">Uncharacterized protein</fullName>
    </submittedName>
</protein>
<accession>A0A4Y7U5M2</accession>
<reference evidence="1 2" key="1">
    <citation type="journal article" date="2018" name="Syst. Appl. Microbiol.">
        <title>Flavobacterium circumlabens sp. nov. and Flavobacterium cupreum sp. nov., two psychrotrophic species isolated from Antarctic environmental samples.</title>
        <authorList>
            <person name="Kralova S."/>
            <person name="Busse H.J."/>
            <person name="Svec P."/>
            <person name="Maslanova I."/>
            <person name="Stankova E."/>
            <person name="Bartak M."/>
            <person name="Sedlacek I."/>
        </authorList>
    </citation>
    <scope>NUCLEOTIDE SEQUENCE [LARGE SCALE GENOMIC DNA]</scope>
    <source>
        <strain evidence="1 2">CCM 8828</strain>
    </source>
</reference>
<dbReference type="AlphaFoldDB" id="A0A4Y7U5M2"/>